<dbReference type="CDD" id="cd13399">
    <property type="entry name" value="Slt35-like"/>
    <property type="match status" value="1"/>
</dbReference>
<dbReference type="InterPro" id="IPR011757">
    <property type="entry name" value="Lytic_transglycosylase_MltB"/>
</dbReference>
<accession>A0A1I1ZWN7</accession>
<feature type="chain" id="PRO_5011618045" evidence="2">
    <location>
        <begin position="31"/>
        <end position="375"/>
    </location>
</feature>
<dbReference type="InterPro" id="IPR023346">
    <property type="entry name" value="Lysozyme-like_dom_sf"/>
</dbReference>
<feature type="active site" evidence="1">
    <location>
        <position position="160"/>
    </location>
</feature>
<keyword evidence="2" id="KW-0732">Signal</keyword>
<organism evidence="4 5">
    <name type="scientific">Paracidovorax wautersii</name>
    <dbReference type="NCBI Taxonomy" id="1177982"/>
    <lineage>
        <taxon>Bacteria</taxon>
        <taxon>Pseudomonadati</taxon>
        <taxon>Pseudomonadota</taxon>
        <taxon>Betaproteobacteria</taxon>
        <taxon>Burkholderiales</taxon>
        <taxon>Comamonadaceae</taxon>
        <taxon>Paracidovorax</taxon>
    </lineage>
</organism>
<name>A0A1I1ZWN7_9BURK</name>
<evidence type="ECO:0000256" key="2">
    <source>
        <dbReference type="SAM" id="SignalP"/>
    </source>
</evidence>
<dbReference type="InterPro" id="IPR031304">
    <property type="entry name" value="SLT_2"/>
</dbReference>
<proteinExistence type="predicted"/>
<dbReference type="Proteomes" id="UP000199119">
    <property type="component" value="Unassembled WGS sequence"/>
</dbReference>
<dbReference type="Pfam" id="PF13406">
    <property type="entry name" value="SLT_2"/>
    <property type="match status" value="1"/>
</dbReference>
<dbReference type="SUPFAM" id="SSF53955">
    <property type="entry name" value="Lysozyme-like"/>
    <property type="match status" value="1"/>
</dbReference>
<keyword evidence="5" id="KW-1185">Reference proteome</keyword>
<feature type="domain" description="Transglycosylase SLT" evidence="3">
    <location>
        <begin position="66"/>
        <end position="366"/>
    </location>
</feature>
<dbReference type="InterPro" id="IPR043426">
    <property type="entry name" value="MltB-like"/>
</dbReference>
<protein>
    <submittedName>
        <fullName evidence="4">Membrane-bound lytic murein transglycosylase B</fullName>
    </submittedName>
</protein>
<evidence type="ECO:0000313" key="5">
    <source>
        <dbReference type="Proteomes" id="UP000199119"/>
    </source>
</evidence>
<dbReference type="RefSeq" id="WP_092936997.1">
    <property type="nucleotide sequence ID" value="NZ_FONX01000001.1"/>
</dbReference>
<dbReference type="FunFam" id="1.10.8.350:FF:000001">
    <property type="entry name" value="Lytic murein transglycosylase B"/>
    <property type="match status" value="1"/>
</dbReference>
<dbReference type="STRING" id="1177982.SAMN04489711_101369"/>
<sequence length="375" mass="40942">MTADFARLSRSSRIATLFIAACALSISAAAQNHPQSTPKKKKTAASAAAAKAQPAPVFYADRADAMALADDIAARRNLDREWVRQAIGQARLLPQVPRLMLPPAAGKTAKNWRAYRGRFVEPVRIRAGLRFWQENAETLARAEREYGVPAEIIVGIIGVETIYGQQMGSFRVIDALATLSFDFPDAHPRAAERRAFFRGELEQFLSLMDRTGTDPLTPRGSYAGAMGLGQFMPSSWVRYAVDYDGDGRIDLWNSPADAIGSVANYFKGHGWKTGMPVWFDVRFDAERLQLPELLAPDILPTFSAARMAELGAQPLGAGAAHAGPLALVELQNGGDVPTYIAGTENFYAITRYNWSSYYALAVDTLGREVAAARAR</sequence>
<dbReference type="Gene3D" id="1.10.8.350">
    <property type="entry name" value="Bacterial muramidase"/>
    <property type="match status" value="1"/>
</dbReference>
<dbReference type="Gene3D" id="1.10.530.10">
    <property type="match status" value="1"/>
</dbReference>
<dbReference type="GO" id="GO:0008933">
    <property type="term" value="F:peptidoglycan lytic transglycosylase activity"/>
    <property type="evidence" value="ECO:0007669"/>
    <property type="project" value="TreeGrafter"/>
</dbReference>
<dbReference type="EMBL" id="FONX01000001">
    <property type="protein sequence ID" value="SFE35808.1"/>
    <property type="molecule type" value="Genomic_DNA"/>
</dbReference>
<dbReference type="AlphaFoldDB" id="A0A1I1ZWN7"/>
<dbReference type="GO" id="GO:0009253">
    <property type="term" value="P:peptidoglycan catabolic process"/>
    <property type="evidence" value="ECO:0007669"/>
    <property type="project" value="TreeGrafter"/>
</dbReference>
<gene>
    <name evidence="4" type="ORF">SAMN04489711_101369</name>
</gene>
<dbReference type="OrthoDB" id="9772911at2"/>
<dbReference type="NCBIfam" id="TIGR02282">
    <property type="entry name" value="MltB"/>
    <property type="match status" value="1"/>
</dbReference>
<reference evidence="5" key="1">
    <citation type="submission" date="2016-10" db="EMBL/GenBank/DDBJ databases">
        <authorList>
            <person name="Varghese N."/>
            <person name="Submissions S."/>
        </authorList>
    </citation>
    <scope>NUCLEOTIDE SEQUENCE [LARGE SCALE GENOMIC DNA]</scope>
    <source>
        <strain evidence="5">DSM 27981</strain>
    </source>
</reference>
<dbReference type="PANTHER" id="PTHR30163:SF9">
    <property type="entry name" value="MEMBRANE-BOUND LYTIC MUREIN TRANSGLYCOSYLASE B"/>
    <property type="match status" value="1"/>
</dbReference>
<dbReference type="PANTHER" id="PTHR30163">
    <property type="entry name" value="MEMBRANE-BOUND LYTIC MUREIN TRANSGLYCOSYLASE B"/>
    <property type="match status" value="1"/>
</dbReference>
<feature type="signal peptide" evidence="2">
    <location>
        <begin position="1"/>
        <end position="30"/>
    </location>
</feature>
<evidence type="ECO:0000313" key="4">
    <source>
        <dbReference type="EMBL" id="SFE35808.1"/>
    </source>
</evidence>
<evidence type="ECO:0000259" key="3">
    <source>
        <dbReference type="Pfam" id="PF13406"/>
    </source>
</evidence>
<evidence type="ECO:0000256" key="1">
    <source>
        <dbReference type="PIRSR" id="PIRSR611757-1"/>
    </source>
</evidence>